<dbReference type="EMBL" id="MASR01000001">
    <property type="protein sequence ID" value="OFE13362.1"/>
    <property type="molecule type" value="Genomic_DNA"/>
</dbReference>
<evidence type="ECO:0000313" key="7">
    <source>
        <dbReference type="Proteomes" id="UP000175669"/>
    </source>
</evidence>
<evidence type="ECO:0000256" key="2">
    <source>
        <dbReference type="ARBA" id="ARBA00022679"/>
    </source>
</evidence>
<keyword evidence="2" id="KW-0808">Transferase</keyword>
<dbReference type="Gene3D" id="1.10.1070.20">
    <property type="match status" value="1"/>
</dbReference>
<evidence type="ECO:0000256" key="3">
    <source>
        <dbReference type="ARBA" id="ARBA00022777"/>
    </source>
</evidence>
<sequence>MTTLAQVNLWGSTIGAVALDEQSGLAGFEYDEAFAHSGIELAPLLMPLPGASKQVFRFPALAPHTFHGLPGLLADALPDRFGHALIDAWLASQGRPPDSFNAVERLCYVGRRAMGALEFAPVTGPRASGSQRVDISQLVDLASRVLRQRQHFSSRLREQDPTGMRDILRVGTSAGGARAKAVIAWHPQTDDVRSGQLDVAAGYQHWLIKFDGVSANRDKELADPKGYGQIEYAYSLMARDAGITMSQCRLLAEGGRQHFMTRRFDRTDSGDKLHMQSLCAMAHFDYNAAGAYSYEQALQVMRQLGLSYAEVEQQYRRMVFNIIMRNQDDHTKNIAFLMDRRGQWSLSPAFDLTFSYNPEGDWTSRHQMRLNGKQDHFTLLDFKACARMAGLKRGRAEVIIDEITAVARRWPEYADRAGVDAEWRDRILPLLRLNFL</sequence>
<gene>
    <name evidence="6" type="ORF">PHACT_09585</name>
</gene>
<dbReference type="GO" id="GO:0005829">
    <property type="term" value="C:cytosol"/>
    <property type="evidence" value="ECO:0007669"/>
    <property type="project" value="TreeGrafter"/>
</dbReference>
<dbReference type="InterPro" id="IPR017508">
    <property type="entry name" value="HipA_N1"/>
</dbReference>
<protein>
    <submittedName>
        <fullName evidence="6">Toxin HipA</fullName>
    </submittedName>
</protein>
<feature type="domain" description="HipA N-terminal subdomain 1" evidence="5">
    <location>
        <begin position="6"/>
        <end position="119"/>
    </location>
</feature>
<dbReference type="STRING" id="1524254.PHACT_09585"/>
<dbReference type="InterPro" id="IPR052028">
    <property type="entry name" value="HipA_Ser/Thr_kinase"/>
</dbReference>
<dbReference type="Pfam" id="PF13657">
    <property type="entry name" value="Couple_hipA"/>
    <property type="match status" value="1"/>
</dbReference>
<evidence type="ECO:0000259" key="4">
    <source>
        <dbReference type="Pfam" id="PF07804"/>
    </source>
</evidence>
<dbReference type="Proteomes" id="UP000175669">
    <property type="component" value="Unassembled WGS sequence"/>
</dbReference>
<accession>A0A1E8CM47</accession>
<evidence type="ECO:0000256" key="1">
    <source>
        <dbReference type="ARBA" id="ARBA00010164"/>
    </source>
</evidence>
<dbReference type="InterPro" id="IPR012893">
    <property type="entry name" value="HipA-like_C"/>
</dbReference>
<dbReference type="Pfam" id="PF07804">
    <property type="entry name" value="HipA_C"/>
    <property type="match status" value="1"/>
</dbReference>
<dbReference type="GO" id="GO:0004674">
    <property type="term" value="F:protein serine/threonine kinase activity"/>
    <property type="evidence" value="ECO:0007669"/>
    <property type="project" value="TreeGrafter"/>
</dbReference>
<keyword evidence="3" id="KW-0418">Kinase</keyword>
<evidence type="ECO:0000313" key="6">
    <source>
        <dbReference type="EMBL" id="OFE13362.1"/>
    </source>
</evidence>
<comment type="similarity">
    <text evidence="1">Belongs to the HipA Ser/Thr kinase family.</text>
</comment>
<dbReference type="RefSeq" id="WP_070117361.1">
    <property type="nucleotide sequence ID" value="NZ_MASR01000001.1"/>
</dbReference>
<dbReference type="AlphaFoldDB" id="A0A1E8CM47"/>
<dbReference type="PANTHER" id="PTHR37419">
    <property type="entry name" value="SERINE/THREONINE-PROTEIN KINASE TOXIN HIPA"/>
    <property type="match status" value="1"/>
</dbReference>
<organism evidence="6 7">
    <name type="scientific">Pseudohongiella acticola</name>
    <dbReference type="NCBI Taxonomy" id="1524254"/>
    <lineage>
        <taxon>Bacteria</taxon>
        <taxon>Pseudomonadati</taxon>
        <taxon>Pseudomonadota</taxon>
        <taxon>Gammaproteobacteria</taxon>
        <taxon>Pseudomonadales</taxon>
        <taxon>Pseudohongiellaceae</taxon>
        <taxon>Pseudohongiella</taxon>
    </lineage>
</organism>
<reference evidence="7" key="1">
    <citation type="submission" date="2016-07" db="EMBL/GenBank/DDBJ databases">
        <authorList>
            <person name="Florea S."/>
            <person name="Webb J.S."/>
            <person name="Jaromczyk J."/>
            <person name="Schardl C.L."/>
        </authorList>
    </citation>
    <scope>NUCLEOTIDE SEQUENCE [LARGE SCALE GENOMIC DNA]</scope>
    <source>
        <strain evidence="7">KCTC 42131</strain>
    </source>
</reference>
<evidence type="ECO:0000259" key="5">
    <source>
        <dbReference type="Pfam" id="PF13657"/>
    </source>
</evidence>
<name>A0A1E8CM47_9GAMM</name>
<proteinExistence type="inferred from homology"/>
<keyword evidence="7" id="KW-1185">Reference proteome</keyword>
<comment type="caution">
    <text evidence="6">The sequence shown here is derived from an EMBL/GenBank/DDBJ whole genome shotgun (WGS) entry which is preliminary data.</text>
</comment>
<feature type="domain" description="HipA-like C-terminal" evidence="4">
    <location>
        <begin position="172"/>
        <end position="410"/>
    </location>
</feature>
<dbReference type="PANTHER" id="PTHR37419:SF8">
    <property type="entry name" value="TOXIN YJJJ"/>
    <property type="match status" value="1"/>
</dbReference>
<dbReference type="OrthoDB" id="9805913at2"/>